<sequence>MFSITQTEICETLALIWYRKVGMACVVRNHLNNMRLKNASMLGLDVYFIGKH</sequence>
<dbReference type="AlphaFoldDB" id="A0A067WD04"/>
<evidence type="ECO:0000313" key="1">
    <source>
        <dbReference type="EMBL" id="KEC54688.1"/>
    </source>
</evidence>
<comment type="caution">
    <text evidence="1">The sequence shown here is derived from an EMBL/GenBank/DDBJ whole genome shotgun (WGS) entry which is preliminary data.</text>
</comment>
<name>A0A067WD04_9HYPH</name>
<organism evidence="1 2">
    <name type="scientific">Bartonella koehlerae C-29</name>
    <dbReference type="NCBI Taxonomy" id="1134510"/>
    <lineage>
        <taxon>Bacteria</taxon>
        <taxon>Pseudomonadati</taxon>
        <taxon>Pseudomonadota</taxon>
        <taxon>Alphaproteobacteria</taxon>
        <taxon>Hyphomicrobiales</taxon>
        <taxon>Bartonellaceae</taxon>
        <taxon>Bartonella</taxon>
    </lineage>
</organism>
<reference evidence="1 2" key="1">
    <citation type="submission" date="2012-04" db="EMBL/GenBank/DDBJ databases">
        <title>The Genome Sequence of Bartonella koehlerae C-29.</title>
        <authorList>
            <consortium name="The Broad Institute Genome Sequencing Platform"/>
            <consortium name="The Broad Institute Genome Sequencing Center for Infectious Disease"/>
            <person name="Feldgarden M."/>
            <person name="Kirby J."/>
            <person name="Kosoy M."/>
            <person name="Birtles R."/>
            <person name="Probert W.S."/>
            <person name="Chiaraviglio L."/>
            <person name="Walker B."/>
            <person name="Young S.K."/>
            <person name="Zeng Q."/>
            <person name="Gargeya S."/>
            <person name="Fitzgerald M."/>
            <person name="Haas B."/>
            <person name="Abouelleil A."/>
            <person name="Alvarado L."/>
            <person name="Arachchi H.M."/>
            <person name="Berlin A.M."/>
            <person name="Chapman S.B."/>
            <person name="Goldberg J."/>
            <person name="Griggs A."/>
            <person name="Gujja S."/>
            <person name="Hansen M."/>
            <person name="Howarth C."/>
            <person name="Imamovic A."/>
            <person name="Larimer J."/>
            <person name="McCowen C."/>
            <person name="Montmayeur A."/>
            <person name="Murphy C."/>
            <person name="Neiman D."/>
            <person name="Pearson M."/>
            <person name="Priest M."/>
            <person name="Roberts A."/>
            <person name="Saif S."/>
            <person name="Shea T."/>
            <person name="Sisk P."/>
            <person name="Sykes S."/>
            <person name="Wortman J."/>
            <person name="Nusbaum C."/>
            <person name="Birren B."/>
        </authorList>
    </citation>
    <scope>NUCLEOTIDE SEQUENCE [LARGE SCALE GENOMIC DNA]</scope>
    <source>
        <strain evidence="1 2">C-29</strain>
    </source>
</reference>
<dbReference type="EMBL" id="AHPL01000010">
    <property type="protein sequence ID" value="KEC54688.1"/>
    <property type="molecule type" value="Genomic_DNA"/>
</dbReference>
<accession>A0A067WD04</accession>
<protein>
    <submittedName>
        <fullName evidence="1">Uncharacterized protein</fullName>
    </submittedName>
</protein>
<dbReference type="Proteomes" id="UP000027015">
    <property type="component" value="Unassembled WGS sequence"/>
</dbReference>
<gene>
    <name evidence="1" type="ORF">O9A_01302</name>
</gene>
<keyword evidence="2" id="KW-1185">Reference proteome</keyword>
<proteinExistence type="predicted"/>
<dbReference type="PATRIC" id="fig|1134510.3.peg.1469"/>
<evidence type="ECO:0000313" key="2">
    <source>
        <dbReference type="Proteomes" id="UP000027015"/>
    </source>
</evidence>
<dbReference type="HOGENOM" id="CLU_3077149_0_0_5"/>